<dbReference type="Proteomes" id="UP000322225">
    <property type="component" value="Chromosome 1"/>
</dbReference>
<evidence type="ECO:0000313" key="3">
    <source>
        <dbReference type="Proteomes" id="UP000322225"/>
    </source>
</evidence>
<protein>
    <submittedName>
        <fullName evidence="2">Uncharacterized protein</fullName>
    </submittedName>
</protein>
<dbReference type="KEGG" id="ksn:43587099"/>
<evidence type="ECO:0000256" key="1">
    <source>
        <dbReference type="SAM" id="MobiDB-lite"/>
    </source>
</evidence>
<feature type="region of interest" description="Disordered" evidence="1">
    <location>
        <begin position="1"/>
        <end position="26"/>
    </location>
</feature>
<sequence>MALPVDSMGPLRDSPPPMDYEEGKVSGVTRTELIRRRRCEPSPLVSPDHPDAARLPCARCRRFATECVRIKAARRKGPAPVAISDAVHGYRRGTPEAIRRLSGLSEVTTMVDSDRQGSTSGHRVFSYAGLDPIETEIRRRMYWDLPLPAEVDDEQITLKGILSGSGVTPLITGFNVVTELVRWVTGQVWANSQNPERCAHFATTEDATEHVGNYGRSATGPHDEAEDYRYGGTCSRRVEAAEGFRCEQGCVSVPKELSLTIRPAVDWEQKLRERFESYYEGPHASNSYLVMQMLLAQWAMFTPIAPQDFGYEEQAEDIACELLNGLNRQTLLMQFLSVLSVIEGMYTFGKDIATD</sequence>
<dbReference type="GeneID" id="43587099"/>
<accession>A0AAJ8LCK6</accession>
<reference evidence="2" key="1">
    <citation type="submission" date="2017-08" db="EMBL/GenBank/DDBJ databases">
        <authorList>
            <person name="Cuomo C."/>
            <person name="Billmyre B."/>
            <person name="Heitman J."/>
        </authorList>
    </citation>
    <scope>NUCLEOTIDE SEQUENCE</scope>
    <source>
        <strain evidence="2">CBS 12478</strain>
    </source>
</reference>
<evidence type="ECO:0000313" key="2">
    <source>
        <dbReference type="EMBL" id="WWD15931.1"/>
    </source>
</evidence>
<organism evidence="2 3">
    <name type="scientific">Kwoniella shandongensis</name>
    <dbReference type="NCBI Taxonomy" id="1734106"/>
    <lineage>
        <taxon>Eukaryota</taxon>
        <taxon>Fungi</taxon>
        <taxon>Dikarya</taxon>
        <taxon>Basidiomycota</taxon>
        <taxon>Agaricomycotina</taxon>
        <taxon>Tremellomycetes</taxon>
        <taxon>Tremellales</taxon>
        <taxon>Cryptococcaceae</taxon>
        <taxon>Kwoniella</taxon>
    </lineage>
</organism>
<dbReference type="AlphaFoldDB" id="A0AAJ8LCK6"/>
<dbReference type="EMBL" id="CP144051">
    <property type="protein sequence ID" value="WWD15931.1"/>
    <property type="molecule type" value="Genomic_DNA"/>
</dbReference>
<dbReference type="RefSeq" id="XP_065822836.1">
    <property type="nucleotide sequence ID" value="XM_065966764.1"/>
</dbReference>
<proteinExistence type="predicted"/>
<gene>
    <name evidence="2" type="ORF">CI109_100355</name>
</gene>
<name>A0AAJ8LCK6_9TREE</name>
<keyword evidence="3" id="KW-1185">Reference proteome</keyword>
<reference evidence="2" key="2">
    <citation type="submission" date="2024-01" db="EMBL/GenBank/DDBJ databases">
        <title>Comparative genomics of Cryptococcus and Kwoniella reveals pathogenesis evolution and contrasting modes of karyotype evolution via chromosome fusion or intercentromeric recombination.</title>
        <authorList>
            <person name="Coelho M.A."/>
            <person name="David-Palma M."/>
            <person name="Shea T."/>
            <person name="Bowers K."/>
            <person name="McGinley-Smith S."/>
            <person name="Mohammad A.W."/>
            <person name="Gnirke A."/>
            <person name="Yurkov A.M."/>
            <person name="Nowrousian M."/>
            <person name="Sun S."/>
            <person name="Cuomo C.A."/>
            <person name="Heitman J."/>
        </authorList>
    </citation>
    <scope>NUCLEOTIDE SEQUENCE</scope>
    <source>
        <strain evidence="2">CBS 12478</strain>
    </source>
</reference>